<gene>
    <name evidence="5" type="primary">argD</name>
    <name evidence="6" type="ordered locus">Francci3_3172</name>
</gene>
<feature type="modified residue" description="N6-(pyridoxal phosphate)lysine" evidence="5">
    <location>
        <position position="276"/>
    </location>
</feature>
<evidence type="ECO:0000313" key="7">
    <source>
        <dbReference type="Proteomes" id="UP000001937"/>
    </source>
</evidence>
<dbReference type="CDD" id="cd00610">
    <property type="entry name" value="OAT_like"/>
    <property type="match status" value="1"/>
</dbReference>
<dbReference type="NCBIfam" id="NF002874">
    <property type="entry name" value="PRK03244.1"/>
    <property type="match status" value="1"/>
</dbReference>
<keyword evidence="2 5" id="KW-0028">Amino-acid biosynthesis</keyword>
<dbReference type="EC" id="2.6.1.11" evidence="5"/>
<comment type="miscellaneous">
    <text evidence="5">May also have succinyldiaminopimelate aminotransferase activity, thus carrying out the corresponding step in lysine biosynthesis.</text>
</comment>
<dbReference type="Proteomes" id="UP000001937">
    <property type="component" value="Chromosome"/>
</dbReference>
<dbReference type="Gene3D" id="3.90.1150.10">
    <property type="entry name" value="Aspartate Aminotransferase, domain 1"/>
    <property type="match status" value="1"/>
</dbReference>
<keyword evidence="5" id="KW-0055">Arginine biosynthesis</keyword>
<dbReference type="eggNOG" id="COG4992">
    <property type="taxonomic scope" value="Bacteria"/>
</dbReference>
<dbReference type="GO" id="GO:0006526">
    <property type="term" value="P:L-arginine biosynthetic process"/>
    <property type="evidence" value="ECO:0007669"/>
    <property type="project" value="UniProtKB-UniRule"/>
</dbReference>
<feature type="binding site" evidence="5">
    <location>
        <position position="165"/>
    </location>
    <ligand>
        <name>N(2)-acetyl-L-ornithine</name>
        <dbReference type="ChEBI" id="CHEBI:57805"/>
    </ligand>
</feature>
<comment type="pathway">
    <text evidence="5">Amino-acid biosynthesis; L-arginine biosynthesis; N(2)-acetyl-L-ornithine from L-glutamate: step 4/4.</text>
</comment>
<protein>
    <recommendedName>
        <fullName evidence="5">Acetylornithine aminotransferase</fullName>
        <shortName evidence="5">ACOAT</shortName>
        <ecNumber evidence="5">2.6.1.11</ecNumber>
    </recommendedName>
</protein>
<dbReference type="Pfam" id="PF00202">
    <property type="entry name" value="Aminotran_3"/>
    <property type="match status" value="1"/>
</dbReference>
<keyword evidence="1 5" id="KW-0032">Aminotransferase</keyword>
<keyword evidence="3 5" id="KW-0808">Transferase</keyword>
<dbReference type="PIRSF" id="PIRSF000521">
    <property type="entry name" value="Transaminase_4ab_Lys_Orn"/>
    <property type="match status" value="1"/>
</dbReference>
<dbReference type="InterPro" id="IPR004636">
    <property type="entry name" value="AcOrn/SuccOrn_fam"/>
</dbReference>
<dbReference type="RefSeq" id="WP_011437557.1">
    <property type="nucleotide sequence ID" value="NC_007777.1"/>
</dbReference>
<dbReference type="UniPathway" id="UPA00068">
    <property type="reaction ID" value="UER00109"/>
</dbReference>
<dbReference type="STRING" id="106370.Francci3_3172"/>
<dbReference type="InterPro" id="IPR049704">
    <property type="entry name" value="Aminotrans_3_PPA_site"/>
</dbReference>
<feature type="binding site" evidence="5">
    <location>
        <position position="305"/>
    </location>
    <ligand>
        <name>pyridoxal 5'-phosphate</name>
        <dbReference type="ChEBI" id="CHEBI:597326"/>
    </ligand>
</feature>
<feature type="binding site" evidence="5">
    <location>
        <position position="304"/>
    </location>
    <ligand>
        <name>N(2)-acetyl-L-ornithine</name>
        <dbReference type="ChEBI" id="CHEBI:57805"/>
    </ligand>
</feature>
<dbReference type="InterPro" id="IPR005814">
    <property type="entry name" value="Aminotrans_3"/>
</dbReference>
<comment type="subcellular location">
    <subcellularLocation>
        <location evidence="5">Cytoplasm</location>
    </subcellularLocation>
</comment>
<dbReference type="PhylomeDB" id="Q2J863"/>
<comment type="similarity">
    <text evidence="5">Belongs to the class-III pyridoxal-phosphate-dependent aminotransferase family. ArgD subfamily.</text>
</comment>
<evidence type="ECO:0000256" key="5">
    <source>
        <dbReference type="HAMAP-Rule" id="MF_01107"/>
    </source>
</evidence>
<feature type="binding site" evidence="5">
    <location>
        <begin position="136"/>
        <end position="137"/>
    </location>
    <ligand>
        <name>pyridoxal 5'-phosphate</name>
        <dbReference type="ChEBI" id="CHEBI:597326"/>
    </ligand>
</feature>
<dbReference type="InterPro" id="IPR050103">
    <property type="entry name" value="Class-III_PLP-dep_AT"/>
</dbReference>
<dbReference type="FunFam" id="3.40.640.10:FF:000004">
    <property type="entry name" value="Acetylornithine aminotransferase"/>
    <property type="match status" value="1"/>
</dbReference>
<dbReference type="GO" id="GO:0030170">
    <property type="term" value="F:pyridoxal phosphate binding"/>
    <property type="evidence" value="ECO:0007669"/>
    <property type="project" value="InterPro"/>
</dbReference>
<comment type="catalytic activity">
    <reaction evidence="5">
        <text>N(2)-acetyl-L-ornithine + 2-oxoglutarate = N-acetyl-L-glutamate 5-semialdehyde + L-glutamate</text>
        <dbReference type="Rhea" id="RHEA:18049"/>
        <dbReference type="ChEBI" id="CHEBI:16810"/>
        <dbReference type="ChEBI" id="CHEBI:29123"/>
        <dbReference type="ChEBI" id="CHEBI:29985"/>
        <dbReference type="ChEBI" id="CHEBI:57805"/>
        <dbReference type="EC" id="2.6.1.11"/>
    </reaction>
</comment>
<dbReference type="KEGG" id="fra:Francci3_3172"/>
<dbReference type="OrthoDB" id="9801052at2"/>
<evidence type="ECO:0000256" key="1">
    <source>
        <dbReference type="ARBA" id="ARBA00022576"/>
    </source>
</evidence>
<dbReference type="HAMAP" id="MF_01107">
    <property type="entry name" value="ArgD_aminotrans_3"/>
    <property type="match status" value="1"/>
</dbReference>
<evidence type="ECO:0000256" key="3">
    <source>
        <dbReference type="ARBA" id="ARBA00022679"/>
    </source>
</evidence>
<dbReference type="PANTHER" id="PTHR11986:SF79">
    <property type="entry name" value="ACETYLORNITHINE AMINOTRANSFERASE, MITOCHONDRIAL"/>
    <property type="match status" value="1"/>
</dbReference>
<evidence type="ECO:0000256" key="2">
    <source>
        <dbReference type="ARBA" id="ARBA00022605"/>
    </source>
</evidence>
<dbReference type="GO" id="GO:0042802">
    <property type="term" value="F:identical protein binding"/>
    <property type="evidence" value="ECO:0007669"/>
    <property type="project" value="TreeGrafter"/>
</dbReference>
<dbReference type="InterPro" id="IPR015421">
    <property type="entry name" value="PyrdxlP-dep_Trfase_major"/>
</dbReference>
<dbReference type="GO" id="GO:0005737">
    <property type="term" value="C:cytoplasm"/>
    <property type="evidence" value="ECO:0007669"/>
    <property type="project" value="UniProtKB-SubCell"/>
</dbReference>
<dbReference type="HOGENOM" id="CLU_016922_10_1_11"/>
<dbReference type="SUPFAM" id="SSF53383">
    <property type="entry name" value="PLP-dependent transferases"/>
    <property type="match status" value="1"/>
</dbReference>
<evidence type="ECO:0000313" key="6">
    <source>
        <dbReference type="EMBL" id="ABD12529.1"/>
    </source>
</evidence>
<dbReference type="NCBIfam" id="TIGR00707">
    <property type="entry name" value="argD"/>
    <property type="match status" value="1"/>
</dbReference>
<feature type="binding site" evidence="5">
    <location>
        <begin position="247"/>
        <end position="250"/>
    </location>
    <ligand>
        <name>pyridoxal 5'-phosphate</name>
        <dbReference type="ChEBI" id="CHEBI:597326"/>
    </ligand>
</feature>
<comment type="subunit">
    <text evidence="5">Homodimer.</text>
</comment>
<sequence>MNAEIAENPVNPVNPVNAEIAKDADLIARRDAVVMATYGRPAISLARGAGSRVWDHDGREYLDLVGGVAVSVLGHCHPAVRDAVVGQLGALGHVSNLYANEPQVLLAERLVELLRVGAPSPGLPPEGAKVFFCNSGAEANEAAIKIARRTGRPEIIATEGSFHGRTLGALSITGQPAKRAPFEPLLPGVRFVPYGDGAALRAAVSEATAAVFLEPTLGEGGVVPPPTGYLAAARAVCDSAGALLVLDEVQSGIGRTGSWFAHQAEGVLPDVITLAKGLGGGLPVGACVGIGAAGTLLRPGDHGSTFGGGPIVCAAALAVLDTIAAEGLLEHASRLGERLAAAIRAAGVPGVAGVRGQGLWRAIELDGPFAPAVEKAAREAGYLVNAVAPDAIRLAPPLILTAAEVDAFVAALPGIVGDALAARVPSAQSASAQSASAPGSRVSA</sequence>
<dbReference type="Gene3D" id="3.40.640.10">
    <property type="entry name" value="Type I PLP-dependent aspartate aminotransferase-like (Major domain)"/>
    <property type="match status" value="1"/>
</dbReference>
<dbReference type="InterPro" id="IPR015422">
    <property type="entry name" value="PyrdxlP-dep_Trfase_small"/>
</dbReference>
<proteinExistence type="inferred from homology"/>
<evidence type="ECO:0000256" key="4">
    <source>
        <dbReference type="ARBA" id="ARBA00022898"/>
    </source>
</evidence>
<dbReference type="PROSITE" id="PS00600">
    <property type="entry name" value="AA_TRANSFER_CLASS_3"/>
    <property type="match status" value="1"/>
</dbReference>
<dbReference type="InterPro" id="IPR015424">
    <property type="entry name" value="PyrdxlP-dep_Trfase"/>
</dbReference>
<accession>Q2J863</accession>
<keyword evidence="7" id="KW-1185">Reference proteome</keyword>
<dbReference type="PANTHER" id="PTHR11986">
    <property type="entry name" value="AMINOTRANSFERASE CLASS III"/>
    <property type="match status" value="1"/>
</dbReference>
<comment type="cofactor">
    <cofactor evidence="5">
        <name>pyridoxal 5'-phosphate</name>
        <dbReference type="ChEBI" id="CHEBI:597326"/>
    </cofactor>
    <text evidence="5">Binds 1 pyridoxal phosphate per subunit.</text>
</comment>
<organism evidence="6 7">
    <name type="scientific">Frankia casuarinae (strain DSM 45818 / CECT 9043 / HFP020203 / CcI3)</name>
    <dbReference type="NCBI Taxonomy" id="106370"/>
    <lineage>
        <taxon>Bacteria</taxon>
        <taxon>Bacillati</taxon>
        <taxon>Actinomycetota</taxon>
        <taxon>Actinomycetes</taxon>
        <taxon>Frankiales</taxon>
        <taxon>Frankiaceae</taxon>
        <taxon>Frankia</taxon>
    </lineage>
</organism>
<dbReference type="AlphaFoldDB" id="Q2J863"/>
<keyword evidence="5" id="KW-0963">Cytoplasm</keyword>
<dbReference type="EMBL" id="CP000249">
    <property type="protein sequence ID" value="ABD12529.1"/>
    <property type="molecule type" value="Genomic_DNA"/>
</dbReference>
<keyword evidence="4 5" id="KW-0663">Pyridoxal phosphate</keyword>
<reference evidence="6 7" key="1">
    <citation type="journal article" date="2007" name="Genome Res.">
        <title>Genome characteristics of facultatively symbiotic Frankia sp. strains reflect host range and host plant biogeography.</title>
        <authorList>
            <person name="Normand P."/>
            <person name="Lapierre P."/>
            <person name="Tisa L.S."/>
            <person name="Gogarten J.P."/>
            <person name="Alloisio N."/>
            <person name="Bagnarol E."/>
            <person name="Bassi C.A."/>
            <person name="Berry A.M."/>
            <person name="Bickhart D.M."/>
            <person name="Choisne N."/>
            <person name="Couloux A."/>
            <person name="Cournoyer B."/>
            <person name="Cruveiller S."/>
            <person name="Daubin V."/>
            <person name="Demange N."/>
            <person name="Francino M.P."/>
            <person name="Goltsman E."/>
            <person name="Huang Y."/>
            <person name="Kopp O.R."/>
            <person name="Labarre L."/>
            <person name="Lapidus A."/>
            <person name="Lavire C."/>
            <person name="Marechal J."/>
            <person name="Martinez M."/>
            <person name="Mastronunzio J.E."/>
            <person name="Mullin B.C."/>
            <person name="Niemann J."/>
            <person name="Pujic P."/>
            <person name="Rawnsley T."/>
            <person name="Rouy Z."/>
            <person name="Schenowitz C."/>
            <person name="Sellstedt A."/>
            <person name="Tavares F."/>
            <person name="Tomkins J.P."/>
            <person name="Vallenet D."/>
            <person name="Valverde C."/>
            <person name="Wall L.G."/>
            <person name="Wang Y."/>
            <person name="Medigue C."/>
            <person name="Benson D.R."/>
        </authorList>
    </citation>
    <scope>NUCLEOTIDE SEQUENCE [LARGE SCALE GENOMIC DNA]</scope>
    <source>
        <strain evidence="7">DSM 45818 / CECT 9043 / CcI3</strain>
    </source>
</reference>
<dbReference type="GO" id="GO:0003992">
    <property type="term" value="F:N2-acetyl-L-ornithine:2-oxoglutarate 5-aminotransferase activity"/>
    <property type="evidence" value="ECO:0007669"/>
    <property type="project" value="UniProtKB-UniRule"/>
</dbReference>
<feature type="binding site" evidence="5">
    <location>
        <position position="162"/>
    </location>
    <ligand>
        <name>pyridoxal 5'-phosphate</name>
        <dbReference type="ChEBI" id="CHEBI:597326"/>
    </ligand>
</feature>
<name>Q2J863_FRACC</name>